<dbReference type="AlphaFoldDB" id="A0AAV5MEM7"/>
<dbReference type="PROSITE" id="PS50102">
    <property type="entry name" value="RRM"/>
    <property type="match status" value="1"/>
</dbReference>
<feature type="domain" description="RRM" evidence="3">
    <location>
        <begin position="71"/>
        <end position="152"/>
    </location>
</feature>
<dbReference type="Gene3D" id="3.30.70.330">
    <property type="match status" value="1"/>
</dbReference>
<name>A0AAV5MEM7_9ROSI</name>
<dbReference type="InterPro" id="IPR036691">
    <property type="entry name" value="Endo/exonu/phosph_ase_sf"/>
</dbReference>
<comment type="caution">
    <text evidence="4">The sequence shown here is derived from an EMBL/GenBank/DDBJ whole genome shotgun (WGS) entry which is preliminary data.</text>
</comment>
<dbReference type="SUPFAM" id="SSF54928">
    <property type="entry name" value="RNA-binding domain, RBD"/>
    <property type="match status" value="1"/>
</dbReference>
<dbReference type="PANTHER" id="PTHR34427">
    <property type="entry name" value="DUF4283 DOMAIN PROTEIN"/>
    <property type="match status" value="1"/>
</dbReference>
<gene>
    <name evidence="4" type="ORF">SLEP1_g54915</name>
</gene>
<dbReference type="CDD" id="cd00590">
    <property type="entry name" value="RRM_SF"/>
    <property type="match status" value="1"/>
</dbReference>
<dbReference type="Gene3D" id="3.60.10.10">
    <property type="entry name" value="Endonuclease/exonuclease/phosphatase"/>
    <property type="match status" value="1"/>
</dbReference>
<evidence type="ECO:0000256" key="2">
    <source>
        <dbReference type="SAM" id="MobiDB-lite"/>
    </source>
</evidence>
<dbReference type="InterPro" id="IPR035979">
    <property type="entry name" value="RBD_domain_sf"/>
</dbReference>
<dbReference type="Proteomes" id="UP001054252">
    <property type="component" value="Unassembled WGS sequence"/>
</dbReference>
<evidence type="ECO:0000256" key="1">
    <source>
        <dbReference type="PROSITE-ProRule" id="PRU00176"/>
    </source>
</evidence>
<accession>A0AAV5MEM7</accession>
<protein>
    <recommendedName>
        <fullName evidence="3">RRM domain-containing protein</fullName>
    </recommendedName>
</protein>
<evidence type="ECO:0000313" key="5">
    <source>
        <dbReference type="Proteomes" id="UP001054252"/>
    </source>
</evidence>
<evidence type="ECO:0000313" key="4">
    <source>
        <dbReference type="EMBL" id="GKV48079.1"/>
    </source>
</evidence>
<dbReference type="EMBL" id="BPVZ01000245">
    <property type="protein sequence ID" value="GKV48079.1"/>
    <property type="molecule type" value="Genomic_DNA"/>
</dbReference>
<dbReference type="GO" id="GO:0003723">
    <property type="term" value="F:RNA binding"/>
    <property type="evidence" value="ECO:0007669"/>
    <property type="project" value="UniProtKB-UniRule"/>
</dbReference>
<organism evidence="4 5">
    <name type="scientific">Rubroshorea leprosula</name>
    <dbReference type="NCBI Taxonomy" id="152421"/>
    <lineage>
        <taxon>Eukaryota</taxon>
        <taxon>Viridiplantae</taxon>
        <taxon>Streptophyta</taxon>
        <taxon>Embryophyta</taxon>
        <taxon>Tracheophyta</taxon>
        <taxon>Spermatophyta</taxon>
        <taxon>Magnoliopsida</taxon>
        <taxon>eudicotyledons</taxon>
        <taxon>Gunneridae</taxon>
        <taxon>Pentapetalae</taxon>
        <taxon>rosids</taxon>
        <taxon>malvids</taxon>
        <taxon>Malvales</taxon>
        <taxon>Dipterocarpaceae</taxon>
        <taxon>Rubroshorea</taxon>
    </lineage>
</organism>
<feature type="region of interest" description="Disordered" evidence="2">
    <location>
        <begin position="372"/>
        <end position="484"/>
    </location>
</feature>
<dbReference type="SUPFAM" id="SSF56219">
    <property type="entry name" value="DNase I-like"/>
    <property type="match status" value="1"/>
</dbReference>
<dbReference type="InterPro" id="IPR000504">
    <property type="entry name" value="RRM_dom"/>
</dbReference>
<feature type="compositionally biased region" description="Low complexity" evidence="2">
    <location>
        <begin position="460"/>
        <end position="471"/>
    </location>
</feature>
<dbReference type="PANTHER" id="PTHR34427:SF5">
    <property type="entry name" value="DUF4283 DOMAIN-CONTAINING PROTEIN"/>
    <property type="match status" value="1"/>
</dbReference>
<reference evidence="4 5" key="1">
    <citation type="journal article" date="2021" name="Commun. Biol.">
        <title>The genome of Shorea leprosula (Dipterocarpaceae) highlights the ecological relevance of drought in aseasonal tropical rainforests.</title>
        <authorList>
            <person name="Ng K.K.S."/>
            <person name="Kobayashi M.J."/>
            <person name="Fawcett J.A."/>
            <person name="Hatakeyama M."/>
            <person name="Paape T."/>
            <person name="Ng C.H."/>
            <person name="Ang C.C."/>
            <person name="Tnah L.H."/>
            <person name="Lee C.T."/>
            <person name="Nishiyama T."/>
            <person name="Sese J."/>
            <person name="O'Brien M.J."/>
            <person name="Copetti D."/>
            <person name="Mohd Noor M.I."/>
            <person name="Ong R.C."/>
            <person name="Putra M."/>
            <person name="Sireger I.Z."/>
            <person name="Indrioko S."/>
            <person name="Kosugi Y."/>
            <person name="Izuno A."/>
            <person name="Isagi Y."/>
            <person name="Lee S.L."/>
            <person name="Shimizu K.K."/>
        </authorList>
    </citation>
    <scope>NUCLEOTIDE SEQUENCE [LARGE SCALE GENOMIC DNA]</scope>
    <source>
        <strain evidence="4">214</strain>
    </source>
</reference>
<proteinExistence type="predicted"/>
<sequence>MRFHLRRIVSSQASHRRKPQRNPTMKNVKPTVRSKVLRLESTMKNANANIGERSLPSRLPMYDRGLLKNATSYLFSNFPEDWSPKRLWFLFATYGAGLGQIVDVCIPRKKDKKGNKFGFIRFSEVRDKARLEKMLKMICFGTEQLRISLAKERKPLQPALKHPRPLPPPPPPGTLKTKSYAEALLNGLNSPYSDSQTRRTNAMPQTCPLVTEKTKSKTKLALNVEDDMEDSSWLNSCATGEVLSPYLIPGLQQTFWENGFSHITTTPMGGCKILLQNEDLNKISRFIEEEEGWWSKWFRRIKLWTPSDIAEERFAWIRITGLPLQVWNQKTFERIGNKLGSFIKVDPHTADRICLDAARVLITTTETTQVYDSDTLDSDDHVDSDSDQNSGGGSMASEDEVEQPPQTDNGHFCDLSKLPVGSDSHEEKAGSSNKLGILGNDARGNTEASVSDLGGGNRVLNSLSTQLSSNSHSDENGPKVQNGQNTPMKAQISPYQTCGSFGQDLVSRIPAQDPLEINPHQAAESAQSTDHLQNVKTLRCVTRLNHGRRKKISKQAKRCKKRLLRSKQLGPSLLDSFWERSRRSAKDVEELDIKKFVEFGKRLGLCFVGNEDIFATKFLTFNTRGLANSIKRRKLRSMVHQEQINLLMIQETKAEIVDEQLCRSIWGQGNFDWCAKSSNGKAGGLLCIWDSSLFEKTRVIEGEGFLGVEGL</sequence>
<evidence type="ECO:0000259" key="3">
    <source>
        <dbReference type="PROSITE" id="PS50102"/>
    </source>
</evidence>
<dbReference type="InterPro" id="IPR012677">
    <property type="entry name" value="Nucleotide-bd_a/b_plait_sf"/>
</dbReference>
<keyword evidence="1" id="KW-0694">RNA-binding</keyword>
<keyword evidence="5" id="KW-1185">Reference proteome</keyword>